<sequence>MLRRHPHIGSCRPPRHRRFDREEQRPANVTLLQHRRQPAFRYLHHRDIGVERCSKAHPRAPPRPARADHPRQRAQCHVTTFQCRRLCPDIHCNRPSCKRTTRSIFSASRSLCVAIAAEPLQHQPQELGQHRFGRMLVEVTGRSSASTSGGWFASARATATRCCSPPDVIGLMGQAMAKPSAVSKPLARVSWRQATPLYQVRQSSTF</sequence>
<keyword evidence="3" id="KW-1185">Reference proteome</keyword>
<dbReference type="AntiFam" id="ANF00062">
    <property type="entry name" value="Shadow ORF (opposite ABC transporter protein)"/>
</dbReference>
<organism evidence="2 3">
    <name type="scientific">Acanthosepion pharaonis</name>
    <name type="common">Pharaoh cuttlefish</name>
    <name type="synonym">Sepia pharaonis</name>
    <dbReference type="NCBI Taxonomy" id="158019"/>
    <lineage>
        <taxon>Eukaryota</taxon>
        <taxon>Metazoa</taxon>
        <taxon>Spiralia</taxon>
        <taxon>Lophotrochozoa</taxon>
        <taxon>Mollusca</taxon>
        <taxon>Cephalopoda</taxon>
        <taxon>Coleoidea</taxon>
        <taxon>Decapodiformes</taxon>
        <taxon>Sepiida</taxon>
        <taxon>Sepiina</taxon>
        <taxon>Sepiidae</taxon>
        <taxon>Acanthosepion</taxon>
    </lineage>
</organism>
<comment type="caution">
    <text evidence="2">The sequence shown here is derived from an EMBL/GenBank/DDBJ whole genome shotgun (WGS) entry which is preliminary data.</text>
</comment>
<proteinExistence type="predicted"/>
<accession>A0A812DJ65</accession>
<evidence type="ECO:0000256" key="1">
    <source>
        <dbReference type="SAM" id="MobiDB-lite"/>
    </source>
</evidence>
<dbReference type="EMBL" id="CAHIKZ030003317">
    <property type="protein sequence ID" value="CAE1298694.1"/>
    <property type="molecule type" value="Genomic_DNA"/>
</dbReference>
<name>A0A812DJ65_ACAPH</name>
<evidence type="ECO:0000313" key="2">
    <source>
        <dbReference type="EMBL" id="CAE1298694.1"/>
    </source>
</evidence>
<feature type="region of interest" description="Disordered" evidence="1">
    <location>
        <begin position="1"/>
        <end position="24"/>
    </location>
</feature>
<feature type="compositionally biased region" description="Basic residues" evidence="1">
    <location>
        <begin position="1"/>
        <end position="18"/>
    </location>
</feature>
<dbReference type="AlphaFoldDB" id="A0A812DJ65"/>
<protein>
    <submittedName>
        <fullName evidence="2">Uncharacterized protein</fullName>
    </submittedName>
</protein>
<dbReference type="Proteomes" id="UP000597762">
    <property type="component" value="Unassembled WGS sequence"/>
</dbReference>
<reference evidence="2" key="1">
    <citation type="submission" date="2021-01" db="EMBL/GenBank/DDBJ databases">
        <authorList>
            <person name="Li R."/>
            <person name="Bekaert M."/>
        </authorList>
    </citation>
    <scope>NUCLEOTIDE SEQUENCE</scope>
    <source>
        <strain evidence="2">Farmed</strain>
    </source>
</reference>
<gene>
    <name evidence="2" type="ORF">SPHA_52733</name>
</gene>
<evidence type="ECO:0000313" key="3">
    <source>
        <dbReference type="Proteomes" id="UP000597762"/>
    </source>
</evidence>